<dbReference type="Gene3D" id="3.40.390.10">
    <property type="entry name" value="Collagenase (Catalytic Domain)"/>
    <property type="match status" value="1"/>
</dbReference>
<keyword evidence="2 3" id="KW-0479">Metal-binding</keyword>
<dbReference type="Pfam" id="PF01400">
    <property type="entry name" value="Astacin"/>
    <property type="match status" value="1"/>
</dbReference>
<dbReference type="InterPro" id="IPR001506">
    <property type="entry name" value="Peptidase_M12A"/>
</dbReference>
<keyword evidence="2 3" id="KW-0862">Zinc</keyword>
<sequence>MGVIDAPIASRASRLFAAPEITLLVTMKQGEQATQRSTKTLPVGTARQRRWHRETTKRSTAAVAFSARESPAGRSHLFVRRVTAGVVHCSQQSEAAFGRHAVVVHPSLRLIDDYAMRLPLCRAITHLLQSLLVFCYIHVYAGATNAASSHGDETFLTKEDFDNAKHADFVGDGVTLSPADFANGLKLRDDELYTGKQFKLYSQSNFRGDIRGSASWSLDTKGVHRNGVMHQRKVWVNGRIPYVISNQYNHRERALLARAMEEYHRRTCIRFEPRSALDNDYLYIGKIDGCFSDVGRAGGRQELSLDDGCLEYDTAIHELMHAVGFYHEHERWDRDEFINILWQNIDRAKQILLCLASSPTFVSQSKHFCCLTRGRVGGGRE</sequence>
<feature type="domain" description="Peptidase M12A" evidence="4">
    <location>
        <begin position="226"/>
        <end position="381"/>
    </location>
</feature>
<dbReference type="PROSITE" id="PS51864">
    <property type="entry name" value="ASTACIN"/>
    <property type="match status" value="1"/>
</dbReference>
<dbReference type="PANTHER" id="PTHR10127">
    <property type="entry name" value="DISCOIDIN, CUB, EGF, LAMININ , AND ZINC METALLOPROTEASE DOMAIN CONTAINING"/>
    <property type="match status" value="1"/>
</dbReference>
<dbReference type="InterPro" id="IPR034035">
    <property type="entry name" value="Astacin-like_dom"/>
</dbReference>
<dbReference type="CDD" id="cd04280">
    <property type="entry name" value="ZnMc_astacin_like"/>
    <property type="match status" value="1"/>
</dbReference>
<keyword evidence="5" id="KW-1185">Reference proteome</keyword>
<evidence type="ECO:0000256" key="1">
    <source>
        <dbReference type="ARBA" id="ARBA00023157"/>
    </source>
</evidence>
<feature type="active site" evidence="2">
    <location>
        <position position="318"/>
    </location>
</feature>
<dbReference type="GO" id="GO:0004222">
    <property type="term" value="F:metalloendopeptidase activity"/>
    <property type="evidence" value="ECO:0007669"/>
    <property type="project" value="UniProtKB-UniRule"/>
</dbReference>
<dbReference type="GO" id="GO:0006508">
    <property type="term" value="P:proteolysis"/>
    <property type="evidence" value="ECO:0007669"/>
    <property type="project" value="UniProtKB-KW"/>
</dbReference>
<dbReference type="WBParaSite" id="PSAMB.scaffold27size109617.g586.t2">
    <property type="protein sequence ID" value="PSAMB.scaffold27size109617.g586.t2"/>
    <property type="gene ID" value="PSAMB.scaffold27size109617.g586"/>
</dbReference>
<evidence type="ECO:0000313" key="5">
    <source>
        <dbReference type="Proteomes" id="UP000887566"/>
    </source>
</evidence>
<evidence type="ECO:0000256" key="2">
    <source>
        <dbReference type="PROSITE-ProRule" id="PRU01211"/>
    </source>
</evidence>
<evidence type="ECO:0000256" key="3">
    <source>
        <dbReference type="RuleBase" id="RU361183"/>
    </source>
</evidence>
<keyword evidence="2 3" id="KW-0378">Hydrolase</keyword>
<evidence type="ECO:0000313" key="6">
    <source>
        <dbReference type="WBParaSite" id="PSAMB.scaffold27size109617.g586.t2"/>
    </source>
</evidence>
<organism evidence="5 6">
    <name type="scientific">Plectus sambesii</name>
    <dbReference type="NCBI Taxonomy" id="2011161"/>
    <lineage>
        <taxon>Eukaryota</taxon>
        <taxon>Metazoa</taxon>
        <taxon>Ecdysozoa</taxon>
        <taxon>Nematoda</taxon>
        <taxon>Chromadorea</taxon>
        <taxon>Plectida</taxon>
        <taxon>Plectina</taxon>
        <taxon>Plectoidea</taxon>
        <taxon>Plectidae</taxon>
        <taxon>Plectus</taxon>
    </lineage>
</organism>
<dbReference type="AlphaFoldDB" id="A0A914VY28"/>
<dbReference type="SMART" id="SM00235">
    <property type="entry name" value="ZnMc"/>
    <property type="match status" value="1"/>
</dbReference>
<dbReference type="SUPFAM" id="SSF55486">
    <property type="entry name" value="Metalloproteases ('zincins'), catalytic domain"/>
    <property type="match status" value="1"/>
</dbReference>
<evidence type="ECO:0000259" key="4">
    <source>
        <dbReference type="PROSITE" id="PS51864"/>
    </source>
</evidence>
<name>A0A914VY28_9BILA</name>
<dbReference type="GO" id="GO:0008270">
    <property type="term" value="F:zinc ion binding"/>
    <property type="evidence" value="ECO:0007669"/>
    <property type="project" value="UniProtKB-UniRule"/>
</dbReference>
<dbReference type="InterPro" id="IPR024079">
    <property type="entry name" value="MetalloPept_cat_dom_sf"/>
</dbReference>
<keyword evidence="2 3" id="KW-0482">Metalloprotease</keyword>
<proteinExistence type="predicted"/>
<reference evidence="6" key="1">
    <citation type="submission" date="2022-11" db="UniProtKB">
        <authorList>
            <consortium name="WormBaseParasite"/>
        </authorList>
    </citation>
    <scope>IDENTIFICATION</scope>
</reference>
<dbReference type="EC" id="3.4.24.-" evidence="3"/>
<feature type="binding site" evidence="2">
    <location>
        <position position="317"/>
    </location>
    <ligand>
        <name>Zn(2+)</name>
        <dbReference type="ChEBI" id="CHEBI:29105"/>
        <note>catalytic</note>
    </ligand>
</feature>
<feature type="binding site" evidence="2">
    <location>
        <position position="321"/>
    </location>
    <ligand>
        <name>Zn(2+)</name>
        <dbReference type="ChEBI" id="CHEBI:29105"/>
        <note>catalytic</note>
    </ligand>
</feature>
<accession>A0A914VY28</accession>
<comment type="caution">
    <text evidence="2">Lacks conserved residue(s) required for the propagation of feature annotation.</text>
</comment>
<keyword evidence="2 3" id="KW-0645">Protease</keyword>
<dbReference type="PANTHER" id="PTHR10127:SF883">
    <property type="entry name" value="ZINC METALLOPROTEINASE NAS-8"/>
    <property type="match status" value="1"/>
</dbReference>
<dbReference type="Proteomes" id="UP000887566">
    <property type="component" value="Unplaced"/>
</dbReference>
<dbReference type="InterPro" id="IPR006026">
    <property type="entry name" value="Peptidase_Metallo"/>
</dbReference>
<dbReference type="PRINTS" id="PR00480">
    <property type="entry name" value="ASTACIN"/>
</dbReference>
<protein>
    <recommendedName>
        <fullName evidence="3">Metalloendopeptidase</fullName>
        <ecNumber evidence="3">3.4.24.-</ecNumber>
    </recommendedName>
</protein>
<keyword evidence="1" id="KW-1015">Disulfide bond</keyword>
<feature type="binding site" evidence="2">
    <location>
        <position position="327"/>
    </location>
    <ligand>
        <name>Zn(2+)</name>
        <dbReference type="ChEBI" id="CHEBI:29105"/>
        <note>catalytic</note>
    </ligand>
</feature>
<comment type="cofactor">
    <cofactor evidence="2 3">
        <name>Zn(2+)</name>
        <dbReference type="ChEBI" id="CHEBI:29105"/>
    </cofactor>
    <text evidence="2 3">Binds 1 zinc ion per subunit.</text>
</comment>